<evidence type="ECO:0000313" key="2">
    <source>
        <dbReference type="WBParaSite" id="JU765_v2.g6943.t1"/>
    </source>
</evidence>
<dbReference type="WBParaSite" id="JU765_v2.g6943.t1">
    <property type="protein sequence ID" value="JU765_v2.g6943.t1"/>
    <property type="gene ID" value="JU765_v2.g6943"/>
</dbReference>
<accession>A0AC34RIR7</accession>
<organism evidence="1 2">
    <name type="scientific">Panagrolaimus sp. JU765</name>
    <dbReference type="NCBI Taxonomy" id="591449"/>
    <lineage>
        <taxon>Eukaryota</taxon>
        <taxon>Metazoa</taxon>
        <taxon>Ecdysozoa</taxon>
        <taxon>Nematoda</taxon>
        <taxon>Chromadorea</taxon>
        <taxon>Rhabditida</taxon>
        <taxon>Tylenchina</taxon>
        <taxon>Panagrolaimomorpha</taxon>
        <taxon>Panagrolaimoidea</taxon>
        <taxon>Panagrolaimidae</taxon>
        <taxon>Panagrolaimus</taxon>
    </lineage>
</organism>
<proteinExistence type="predicted"/>
<evidence type="ECO:0000313" key="1">
    <source>
        <dbReference type="Proteomes" id="UP000887576"/>
    </source>
</evidence>
<dbReference type="Proteomes" id="UP000887576">
    <property type="component" value="Unplaced"/>
</dbReference>
<sequence>MKLKENDIVSFNTVHDDIALIRTESAIELPPVRLAANYSHPHLNWLRVAGYGFLSYYFDEKGIIHMQTPTNDLWQTYLYGDSKERCSFLNDPQYNNTGFNGICLWRNDSTWLFGDSGGPVFAKGTDGELYQVGIVSFFQIFSNGTFLDIATDVSFYCPWIEKTSKGEVRCQTFEPVNMEPEFAEG</sequence>
<protein>
    <submittedName>
        <fullName evidence="2">Peptidase S1 domain-containing protein</fullName>
    </submittedName>
</protein>
<reference evidence="2" key="1">
    <citation type="submission" date="2022-11" db="UniProtKB">
        <authorList>
            <consortium name="WormBaseParasite"/>
        </authorList>
    </citation>
    <scope>IDENTIFICATION</scope>
</reference>
<name>A0AC34RIR7_9BILA</name>